<protein>
    <submittedName>
        <fullName evidence="1">SusD/RagB family nutrient-binding outer membrane lipoprotein</fullName>
    </submittedName>
</protein>
<dbReference type="Pfam" id="PF12771">
    <property type="entry name" value="SusD-like_2"/>
    <property type="match status" value="1"/>
</dbReference>
<evidence type="ECO:0000313" key="2">
    <source>
        <dbReference type="Proteomes" id="UP000326903"/>
    </source>
</evidence>
<organism evidence="1 2">
    <name type="scientific">Ginsengibacter hankyongi</name>
    <dbReference type="NCBI Taxonomy" id="2607284"/>
    <lineage>
        <taxon>Bacteria</taxon>
        <taxon>Pseudomonadati</taxon>
        <taxon>Bacteroidota</taxon>
        <taxon>Chitinophagia</taxon>
        <taxon>Chitinophagales</taxon>
        <taxon>Chitinophagaceae</taxon>
        <taxon>Ginsengibacter</taxon>
    </lineage>
</organism>
<reference evidence="1 2" key="1">
    <citation type="submission" date="2019-09" db="EMBL/GenBank/DDBJ databases">
        <title>Draft genome sequence of Ginsengibacter sp. BR5-29.</title>
        <authorList>
            <person name="Im W.-T."/>
        </authorList>
    </citation>
    <scope>NUCLEOTIDE SEQUENCE [LARGE SCALE GENOMIC DNA]</scope>
    <source>
        <strain evidence="1 2">BR5-29</strain>
    </source>
</reference>
<dbReference type="EMBL" id="VYQF01000001">
    <property type="protein sequence ID" value="KAA9040754.1"/>
    <property type="molecule type" value="Genomic_DNA"/>
</dbReference>
<keyword evidence="2" id="KW-1185">Reference proteome</keyword>
<accession>A0A5J5ILK8</accession>
<name>A0A5J5ILK8_9BACT</name>
<dbReference type="AlphaFoldDB" id="A0A5J5ILK8"/>
<comment type="caution">
    <text evidence="1">The sequence shown here is derived from an EMBL/GenBank/DDBJ whole genome shotgun (WGS) entry which is preliminary data.</text>
</comment>
<dbReference type="Proteomes" id="UP000326903">
    <property type="component" value="Unassembled WGS sequence"/>
</dbReference>
<gene>
    <name evidence="1" type="ORF">FW778_01555</name>
</gene>
<evidence type="ECO:0000313" key="1">
    <source>
        <dbReference type="EMBL" id="KAA9040754.1"/>
    </source>
</evidence>
<dbReference type="Gene3D" id="1.25.40.390">
    <property type="match status" value="1"/>
</dbReference>
<dbReference type="SUPFAM" id="SSF48452">
    <property type="entry name" value="TPR-like"/>
    <property type="match status" value="1"/>
</dbReference>
<dbReference type="PROSITE" id="PS51257">
    <property type="entry name" value="PROKAR_LIPOPROTEIN"/>
    <property type="match status" value="1"/>
</dbReference>
<sequence>MKMNLFKNKKIIAAFISVVLIVGAGCKKALDINHDPNNPGLEVGTPKIVFPVAVMGVAGVEGGDLALIGGLWGEYITQGATSNQYKNIDQFDMKTTDYNAQYTTLFTYGLKNLQFVIDKANETQDWNFYLMGNVMKAYSTALLVDLYDKIPYTDALKGLGNLTPHFDDGYTIYKSLIAGIDSALNKDFSASTAIDLRATNEGNIDLLFGGDIEKWKEFANTVELKLYLRMINAKPAEAQAGIEALYARNAQFLQEDAKVTGFTDNPSLSNPLYEQNVRQLNFPNNLVASKTFVSYLQAHNDPRINYSFGPNPTALDQGDFTNPSSAAFSATVFKESPTDPVVFISAAESYFMQAEARERYFSGNGAKTPYDNGVLAAFHDVGADGSSFIAPGGQYEYPSGTTAQKIETIIVQKWASFAYGVHFIEGWFERNRTGFPKSSPVYSTDASYVPGEFVIPKNSVIGSQYPKRLVFPDAEISTNPNTPAQVPITTPVWWGL</sequence>
<proteinExistence type="predicted"/>
<dbReference type="InterPro" id="IPR041662">
    <property type="entry name" value="SusD-like_2"/>
</dbReference>
<dbReference type="InterPro" id="IPR011990">
    <property type="entry name" value="TPR-like_helical_dom_sf"/>
</dbReference>
<dbReference type="RefSeq" id="WP_150412813.1">
    <property type="nucleotide sequence ID" value="NZ_VYQF01000001.1"/>
</dbReference>
<keyword evidence="1" id="KW-0449">Lipoprotein</keyword>